<sequence length="142" mass="16920">MMKKVIKLEIGSNQIKTFLIKLNQLILENIKMGKNIINGIQYTEQVINKFSLRQEEDVMMKMDQRMVYGQIYKTTMINMLKQFLKASIKMEEKKLNGILSIKIKICLKFNKQQVVEFNTFKKQAGKSQYQIQQKLFKVYFHQ</sequence>
<reference evidence="1" key="1">
    <citation type="submission" date="2021-01" db="EMBL/GenBank/DDBJ databases">
        <authorList>
            <consortium name="Genoscope - CEA"/>
            <person name="William W."/>
        </authorList>
    </citation>
    <scope>NUCLEOTIDE SEQUENCE</scope>
</reference>
<protein>
    <submittedName>
        <fullName evidence="1">Uncharacterized protein</fullName>
    </submittedName>
</protein>
<dbReference type="Proteomes" id="UP000692954">
    <property type="component" value="Unassembled WGS sequence"/>
</dbReference>
<name>A0A8S1RKM3_9CILI</name>
<gene>
    <name evidence="1" type="ORF">PSON_ATCC_30995.1.T1810080</name>
</gene>
<accession>A0A8S1RKM3</accession>
<evidence type="ECO:0000313" key="1">
    <source>
        <dbReference type="EMBL" id="CAD8127953.1"/>
    </source>
</evidence>
<dbReference type="EMBL" id="CAJJDN010000181">
    <property type="protein sequence ID" value="CAD8127953.1"/>
    <property type="molecule type" value="Genomic_DNA"/>
</dbReference>
<proteinExistence type="predicted"/>
<keyword evidence="2" id="KW-1185">Reference proteome</keyword>
<comment type="caution">
    <text evidence="1">The sequence shown here is derived from an EMBL/GenBank/DDBJ whole genome shotgun (WGS) entry which is preliminary data.</text>
</comment>
<organism evidence="1 2">
    <name type="scientific">Paramecium sonneborni</name>
    <dbReference type="NCBI Taxonomy" id="65129"/>
    <lineage>
        <taxon>Eukaryota</taxon>
        <taxon>Sar</taxon>
        <taxon>Alveolata</taxon>
        <taxon>Ciliophora</taxon>
        <taxon>Intramacronucleata</taxon>
        <taxon>Oligohymenophorea</taxon>
        <taxon>Peniculida</taxon>
        <taxon>Parameciidae</taxon>
        <taxon>Paramecium</taxon>
    </lineage>
</organism>
<dbReference type="AlphaFoldDB" id="A0A8S1RKM3"/>
<evidence type="ECO:0000313" key="2">
    <source>
        <dbReference type="Proteomes" id="UP000692954"/>
    </source>
</evidence>